<dbReference type="Proteomes" id="UP000257109">
    <property type="component" value="Unassembled WGS sequence"/>
</dbReference>
<comment type="caution">
    <text evidence="1">The sequence shown here is derived from an EMBL/GenBank/DDBJ whole genome shotgun (WGS) entry which is preliminary data.</text>
</comment>
<accession>A0A371FAB3</accession>
<feature type="non-terminal residue" evidence="1">
    <location>
        <position position="1"/>
    </location>
</feature>
<gene>
    <name evidence="1" type="ORF">CR513_44902</name>
</gene>
<dbReference type="SUPFAM" id="SSF53098">
    <property type="entry name" value="Ribonuclease H-like"/>
    <property type="match status" value="1"/>
</dbReference>
<protein>
    <recommendedName>
        <fullName evidence="3">Integrase catalytic domain-containing protein</fullName>
    </recommendedName>
</protein>
<reference evidence="1" key="1">
    <citation type="submission" date="2018-05" db="EMBL/GenBank/DDBJ databases">
        <title>Draft genome of Mucuna pruriens seed.</title>
        <authorList>
            <person name="Nnadi N.E."/>
            <person name="Vos R."/>
            <person name="Hasami M.H."/>
            <person name="Devisetty U.K."/>
            <person name="Aguiy J.C."/>
        </authorList>
    </citation>
    <scope>NUCLEOTIDE SEQUENCE [LARGE SCALE GENOMIC DNA]</scope>
    <source>
        <strain evidence="1">JCA_2017</strain>
    </source>
</reference>
<dbReference type="InterPro" id="IPR036397">
    <property type="entry name" value="RNaseH_sf"/>
</dbReference>
<dbReference type="AlphaFoldDB" id="A0A371FAB3"/>
<dbReference type="PANTHER" id="PTHR48475:SF2">
    <property type="entry name" value="RIBONUCLEASE H"/>
    <property type="match status" value="1"/>
</dbReference>
<sequence>MASPPVLTKLIKDKALNQTIPEKAKPGARRMVVWTIELLEFNISFERKGHIKWMLSLDETSNQKGSEAGVILEGLDGIMIEQSSRVRGVVGQEEASQRIRILANTFSWMDPIVGYLWKDEVLTDPQEAKKLKREALKYILRFVDLHKAPPESLHLVTLPWDFHVWGVDILNPFPLVVGQVKFLIAVVDYFTKWVEAKPVATISSKRIRRFYWKRIIYCFSLPTIIFGIKQSFTLVEHLQTNGQAKSANKVVLRGLMRRLEEAKGRWGEELLQVL</sequence>
<proteinExistence type="predicted"/>
<dbReference type="PANTHER" id="PTHR48475">
    <property type="entry name" value="RIBONUCLEASE H"/>
    <property type="match status" value="1"/>
</dbReference>
<keyword evidence="2" id="KW-1185">Reference proteome</keyword>
<name>A0A371FAB3_MUCPR</name>
<dbReference type="GO" id="GO:0003676">
    <property type="term" value="F:nucleic acid binding"/>
    <property type="evidence" value="ECO:0007669"/>
    <property type="project" value="InterPro"/>
</dbReference>
<organism evidence="1 2">
    <name type="scientific">Mucuna pruriens</name>
    <name type="common">Velvet bean</name>
    <name type="synonym">Dolichos pruriens</name>
    <dbReference type="NCBI Taxonomy" id="157652"/>
    <lineage>
        <taxon>Eukaryota</taxon>
        <taxon>Viridiplantae</taxon>
        <taxon>Streptophyta</taxon>
        <taxon>Embryophyta</taxon>
        <taxon>Tracheophyta</taxon>
        <taxon>Spermatophyta</taxon>
        <taxon>Magnoliopsida</taxon>
        <taxon>eudicotyledons</taxon>
        <taxon>Gunneridae</taxon>
        <taxon>Pentapetalae</taxon>
        <taxon>rosids</taxon>
        <taxon>fabids</taxon>
        <taxon>Fabales</taxon>
        <taxon>Fabaceae</taxon>
        <taxon>Papilionoideae</taxon>
        <taxon>50 kb inversion clade</taxon>
        <taxon>NPAAA clade</taxon>
        <taxon>indigoferoid/millettioid clade</taxon>
        <taxon>Phaseoleae</taxon>
        <taxon>Mucuna</taxon>
    </lineage>
</organism>
<evidence type="ECO:0008006" key="3">
    <source>
        <dbReference type="Google" id="ProtNLM"/>
    </source>
</evidence>
<dbReference type="EMBL" id="QJKJ01009890">
    <property type="protein sequence ID" value="RDX75236.1"/>
    <property type="molecule type" value="Genomic_DNA"/>
</dbReference>
<evidence type="ECO:0000313" key="1">
    <source>
        <dbReference type="EMBL" id="RDX75236.1"/>
    </source>
</evidence>
<dbReference type="InterPro" id="IPR012337">
    <property type="entry name" value="RNaseH-like_sf"/>
</dbReference>
<evidence type="ECO:0000313" key="2">
    <source>
        <dbReference type="Proteomes" id="UP000257109"/>
    </source>
</evidence>
<dbReference type="Gene3D" id="3.30.420.10">
    <property type="entry name" value="Ribonuclease H-like superfamily/Ribonuclease H"/>
    <property type="match status" value="1"/>
</dbReference>
<dbReference type="OrthoDB" id="1936587at2759"/>